<feature type="transmembrane region" description="Helical" evidence="6">
    <location>
        <begin position="329"/>
        <end position="351"/>
    </location>
</feature>
<evidence type="ECO:0000256" key="5">
    <source>
        <dbReference type="ARBA" id="ARBA00023136"/>
    </source>
</evidence>
<feature type="transmembrane region" description="Helical" evidence="6">
    <location>
        <begin position="71"/>
        <end position="88"/>
    </location>
</feature>
<proteinExistence type="predicted"/>
<dbReference type="Gene3D" id="1.20.1250.20">
    <property type="entry name" value="MFS general substrate transporter like domains"/>
    <property type="match status" value="2"/>
</dbReference>
<feature type="transmembrane region" description="Helical" evidence="6">
    <location>
        <begin position="247"/>
        <end position="267"/>
    </location>
</feature>
<name>A0ABT1SSM7_9FIRM</name>
<evidence type="ECO:0000313" key="8">
    <source>
        <dbReference type="EMBL" id="MCQ5342885.1"/>
    </source>
</evidence>
<evidence type="ECO:0000256" key="4">
    <source>
        <dbReference type="ARBA" id="ARBA00022989"/>
    </source>
</evidence>
<dbReference type="PROSITE" id="PS50850">
    <property type="entry name" value="MFS"/>
    <property type="match status" value="1"/>
</dbReference>
<sequence length="392" mass="42380">MKKQSPYVYLFTMGHFSVDWAQGAIPALLPYFITTCNLSYQAGATLIFANMLLSSVSQPIFGYYSDKISKPWFVPLGPILCGICLTLLGFTQNYWLIFLFSMFSGFGSSIYHPEAARMVNNIAGDQKGKALGAFSVGGNAGFAVGPIVAGACAYAFDIRGLAIFGVVNTILALIIYHRMPHILSLVQEAKREEQKAHPGEVKENEWGPFSRLSVVIFVRSIGFTVCNAFIPLFWINVLHAAPTTGSLALSILFSMGVVITFLGGILADRFGFIRVLRGAMLLMIPSTFFFVNSTDIVTATILLLPVAFSLFAAYSPIVVLGQTYLGKNVGFASGVTLGLTTTIGGLVSPLVGWGADQWGLTTALQILWICAIIGSIFAFLIPVPKAWKNLHS</sequence>
<dbReference type="PANTHER" id="PTHR43129">
    <property type="entry name" value="FOSMIDOMYCIN RESISTANCE PROTEIN"/>
    <property type="match status" value="1"/>
</dbReference>
<feature type="transmembrane region" description="Helical" evidence="6">
    <location>
        <begin position="39"/>
        <end position="64"/>
    </location>
</feature>
<feature type="transmembrane region" description="Helical" evidence="6">
    <location>
        <begin position="274"/>
        <end position="291"/>
    </location>
</feature>
<evidence type="ECO:0000256" key="1">
    <source>
        <dbReference type="ARBA" id="ARBA00004651"/>
    </source>
</evidence>
<dbReference type="CDD" id="cd17478">
    <property type="entry name" value="MFS_FsR"/>
    <property type="match status" value="1"/>
</dbReference>
<keyword evidence="5 6" id="KW-0472">Membrane</keyword>
<dbReference type="PANTHER" id="PTHR43129:SF1">
    <property type="entry name" value="FOSMIDOMYCIN RESISTANCE PROTEIN"/>
    <property type="match status" value="1"/>
</dbReference>
<evidence type="ECO:0000256" key="6">
    <source>
        <dbReference type="SAM" id="Phobius"/>
    </source>
</evidence>
<evidence type="ECO:0000256" key="2">
    <source>
        <dbReference type="ARBA" id="ARBA00022448"/>
    </source>
</evidence>
<evidence type="ECO:0000313" key="9">
    <source>
        <dbReference type="Proteomes" id="UP001206692"/>
    </source>
</evidence>
<comment type="subcellular location">
    <subcellularLocation>
        <location evidence="1">Cell membrane</location>
        <topology evidence="1">Multi-pass membrane protein</topology>
    </subcellularLocation>
</comment>
<keyword evidence="9" id="KW-1185">Reference proteome</keyword>
<reference evidence="8 9" key="1">
    <citation type="submission" date="2022-06" db="EMBL/GenBank/DDBJ databases">
        <title>Isolation of gut microbiota from human fecal samples.</title>
        <authorList>
            <person name="Pamer E.G."/>
            <person name="Barat B."/>
            <person name="Waligurski E."/>
            <person name="Medina S."/>
            <person name="Paddock L."/>
            <person name="Mostad J."/>
        </authorList>
    </citation>
    <scope>NUCLEOTIDE SEQUENCE [LARGE SCALE GENOMIC DNA]</scope>
    <source>
        <strain evidence="8 9">DFI.1.1</strain>
    </source>
</reference>
<feature type="transmembrane region" description="Helical" evidence="6">
    <location>
        <begin position="131"/>
        <end position="156"/>
    </location>
</feature>
<dbReference type="Pfam" id="PF07690">
    <property type="entry name" value="MFS_1"/>
    <property type="match status" value="1"/>
</dbReference>
<feature type="transmembrane region" description="Helical" evidence="6">
    <location>
        <begin position="297"/>
        <end position="317"/>
    </location>
</feature>
<feature type="transmembrane region" description="Helical" evidence="6">
    <location>
        <begin position="94"/>
        <end position="111"/>
    </location>
</feature>
<keyword evidence="4 6" id="KW-1133">Transmembrane helix</keyword>
<dbReference type="InterPro" id="IPR020846">
    <property type="entry name" value="MFS_dom"/>
</dbReference>
<keyword evidence="3 6" id="KW-0812">Transmembrane</keyword>
<gene>
    <name evidence="8" type="ORF">NE675_07600</name>
</gene>
<dbReference type="SUPFAM" id="SSF103473">
    <property type="entry name" value="MFS general substrate transporter"/>
    <property type="match status" value="1"/>
</dbReference>
<feature type="transmembrane region" description="Helical" evidence="6">
    <location>
        <begin position="7"/>
        <end position="33"/>
    </location>
</feature>
<comment type="caution">
    <text evidence="8">The sequence shown here is derived from an EMBL/GenBank/DDBJ whole genome shotgun (WGS) entry which is preliminary data.</text>
</comment>
<evidence type="ECO:0000259" key="7">
    <source>
        <dbReference type="PROSITE" id="PS50850"/>
    </source>
</evidence>
<dbReference type="InterPro" id="IPR036259">
    <property type="entry name" value="MFS_trans_sf"/>
</dbReference>
<organism evidence="8 9">
    <name type="scientific">Megasphaera massiliensis</name>
    <dbReference type="NCBI Taxonomy" id="1232428"/>
    <lineage>
        <taxon>Bacteria</taxon>
        <taxon>Bacillati</taxon>
        <taxon>Bacillota</taxon>
        <taxon>Negativicutes</taxon>
        <taxon>Veillonellales</taxon>
        <taxon>Veillonellaceae</taxon>
        <taxon>Megasphaera</taxon>
    </lineage>
</organism>
<dbReference type="Proteomes" id="UP001206692">
    <property type="component" value="Unassembled WGS sequence"/>
</dbReference>
<feature type="transmembrane region" description="Helical" evidence="6">
    <location>
        <begin position="212"/>
        <end position="235"/>
    </location>
</feature>
<feature type="transmembrane region" description="Helical" evidence="6">
    <location>
        <begin position="162"/>
        <end position="179"/>
    </location>
</feature>
<keyword evidence="2" id="KW-0813">Transport</keyword>
<feature type="domain" description="Major facilitator superfamily (MFS) profile" evidence="7">
    <location>
        <begin position="7"/>
        <end position="386"/>
    </location>
</feature>
<accession>A0ABT1SSM7</accession>
<dbReference type="RefSeq" id="WP_062412565.1">
    <property type="nucleotide sequence ID" value="NZ_JAJCIO010000016.1"/>
</dbReference>
<evidence type="ECO:0000256" key="3">
    <source>
        <dbReference type="ARBA" id="ARBA00022692"/>
    </source>
</evidence>
<feature type="transmembrane region" description="Helical" evidence="6">
    <location>
        <begin position="363"/>
        <end position="383"/>
    </location>
</feature>
<dbReference type="EMBL" id="JANGEW010000013">
    <property type="protein sequence ID" value="MCQ5342885.1"/>
    <property type="molecule type" value="Genomic_DNA"/>
</dbReference>
<protein>
    <submittedName>
        <fullName evidence="8">MFS transporter</fullName>
    </submittedName>
</protein>
<dbReference type="InterPro" id="IPR011701">
    <property type="entry name" value="MFS"/>
</dbReference>